<keyword evidence="3" id="KW-1185">Reference proteome</keyword>
<sequence length="361" mass="39908">MPAEVDDVYPCTDQGEASDGKDRPFAEVDDANSLDQRRRKAGSSPAGAQQYQHKCPFACQVARLATKQDCRLALSEASTAPPADKKNSYAVEVQWNTPGRTALRCNGDVQVPYRFPITEKLHEACGRCALDCASQQEMRQAQVNQAAQAGYACDYQNKRLPIAVHEVRHKELETELQDNPHGFARGVCRGAVECVNLVDHVEHNDPTAAEATKRGQNEEMWLNSEEIRSSLNAEQHLFLKLVVERVLVEYNLVDVLGYVQGIDFEVTAFQATNAADVGGLTLHTACGLNREKDCLDTACRPDTARRIAFWRWLFIDEVGMVSTRLLAQVDLRIRGAVPAAAQWKYNDGGTCSSAAISDNCH</sequence>
<dbReference type="OrthoDB" id="412170at2759"/>
<gene>
    <name evidence="2" type="primary">anks1b</name>
    <name evidence="2" type="ORF">SPIL2461_LOCUS14356</name>
</gene>
<evidence type="ECO:0000313" key="3">
    <source>
        <dbReference type="Proteomes" id="UP000649617"/>
    </source>
</evidence>
<proteinExistence type="predicted"/>
<feature type="non-terminal residue" evidence="2">
    <location>
        <position position="1"/>
    </location>
</feature>
<evidence type="ECO:0000313" key="2">
    <source>
        <dbReference type="EMBL" id="CAE7542128.1"/>
    </source>
</evidence>
<feature type="region of interest" description="Disordered" evidence="1">
    <location>
        <begin position="1"/>
        <end position="48"/>
    </location>
</feature>
<comment type="caution">
    <text evidence="2">The sequence shown here is derived from an EMBL/GenBank/DDBJ whole genome shotgun (WGS) entry which is preliminary data.</text>
</comment>
<accession>A0A812TXG7</accession>
<protein>
    <submittedName>
        <fullName evidence="2">Anks1b protein</fullName>
    </submittedName>
</protein>
<reference evidence="2" key="1">
    <citation type="submission" date="2021-02" db="EMBL/GenBank/DDBJ databases">
        <authorList>
            <person name="Dougan E. K."/>
            <person name="Rhodes N."/>
            <person name="Thang M."/>
            <person name="Chan C."/>
        </authorList>
    </citation>
    <scope>NUCLEOTIDE SEQUENCE</scope>
</reference>
<dbReference type="AlphaFoldDB" id="A0A812TXG7"/>
<dbReference type="Proteomes" id="UP000649617">
    <property type="component" value="Unassembled WGS sequence"/>
</dbReference>
<evidence type="ECO:0000256" key="1">
    <source>
        <dbReference type="SAM" id="MobiDB-lite"/>
    </source>
</evidence>
<dbReference type="EMBL" id="CAJNIZ010033065">
    <property type="protein sequence ID" value="CAE7542128.1"/>
    <property type="molecule type" value="Genomic_DNA"/>
</dbReference>
<name>A0A812TXG7_SYMPI</name>
<organism evidence="2 3">
    <name type="scientific">Symbiodinium pilosum</name>
    <name type="common">Dinoflagellate</name>
    <dbReference type="NCBI Taxonomy" id="2952"/>
    <lineage>
        <taxon>Eukaryota</taxon>
        <taxon>Sar</taxon>
        <taxon>Alveolata</taxon>
        <taxon>Dinophyceae</taxon>
        <taxon>Suessiales</taxon>
        <taxon>Symbiodiniaceae</taxon>
        <taxon>Symbiodinium</taxon>
    </lineage>
</organism>